<evidence type="ECO:0000259" key="1">
    <source>
        <dbReference type="Pfam" id="PF13590"/>
    </source>
</evidence>
<feature type="domain" description="DUF4136" evidence="1">
    <location>
        <begin position="21"/>
        <end position="176"/>
    </location>
</feature>
<protein>
    <submittedName>
        <fullName evidence="2">DUF4136 domain-containing protein</fullName>
    </submittedName>
</protein>
<dbReference type="InterPro" id="IPR025411">
    <property type="entry name" value="DUF4136"/>
</dbReference>
<dbReference type="Pfam" id="PF13590">
    <property type="entry name" value="DUF4136"/>
    <property type="match status" value="1"/>
</dbReference>
<sequence>MIRLLLISMFAVAITGCASNVVTDYDSGAAFSDYSSWNFAPTKDGEDAYVSLDGARIRTAIEREMERENLEQRAAGEADLLVTWRIVTEERLERVGSGFGFGLGFGSGNFGWGISAPPPIEKVEEGKLVVELVDSQNKQVVWRAASRRYLNESQSSESRQELIDEIVTDMFEKYPPGV</sequence>
<dbReference type="AlphaFoldDB" id="A0A4Z1BD25"/>
<evidence type="ECO:0000313" key="2">
    <source>
        <dbReference type="EMBL" id="TGN40144.1"/>
    </source>
</evidence>
<accession>A0A4Z1BD25</accession>
<dbReference type="Gene3D" id="3.30.160.670">
    <property type="match status" value="1"/>
</dbReference>
<gene>
    <name evidence="2" type="ORF">E5Q11_07580</name>
</gene>
<comment type="caution">
    <text evidence="2">The sequence shown here is derived from an EMBL/GenBank/DDBJ whole genome shotgun (WGS) entry which is preliminary data.</text>
</comment>
<evidence type="ECO:0000313" key="3">
    <source>
        <dbReference type="Proteomes" id="UP000298325"/>
    </source>
</evidence>
<name>A0A4Z1BD25_9GAMM</name>
<proteinExistence type="predicted"/>
<keyword evidence="3" id="KW-1185">Reference proteome</keyword>
<dbReference type="PROSITE" id="PS51257">
    <property type="entry name" value="PROKAR_LIPOPROTEIN"/>
    <property type="match status" value="1"/>
</dbReference>
<dbReference type="EMBL" id="SRPF01000002">
    <property type="protein sequence ID" value="TGN40144.1"/>
    <property type="molecule type" value="Genomic_DNA"/>
</dbReference>
<dbReference type="RefSeq" id="WP_135802805.1">
    <property type="nucleotide sequence ID" value="NZ_SRPF01000002.1"/>
</dbReference>
<dbReference type="Proteomes" id="UP000298325">
    <property type="component" value="Unassembled WGS sequence"/>
</dbReference>
<organism evidence="2 3">
    <name type="scientific">Marinobacter confluentis</name>
    <dbReference type="NCBI Taxonomy" id="1697557"/>
    <lineage>
        <taxon>Bacteria</taxon>
        <taxon>Pseudomonadati</taxon>
        <taxon>Pseudomonadota</taxon>
        <taxon>Gammaproteobacteria</taxon>
        <taxon>Pseudomonadales</taxon>
        <taxon>Marinobacteraceae</taxon>
        <taxon>Marinobacter</taxon>
    </lineage>
</organism>
<reference evidence="2 3" key="1">
    <citation type="submission" date="2019-04" db="EMBL/GenBank/DDBJ databases">
        <authorList>
            <person name="Park S."/>
            <person name="Yoon J.-H."/>
        </authorList>
    </citation>
    <scope>NUCLEOTIDE SEQUENCE [LARGE SCALE GENOMIC DNA]</scope>
    <source>
        <strain evidence="2 3">HJM-18</strain>
    </source>
</reference>
<dbReference type="OrthoDB" id="329837at2"/>